<evidence type="ECO:0000313" key="16">
    <source>
        <dbReference type="EMBL" id="TFJ84424.1"/>
    </source>
</evidence>
<reference evidence="16 17" key="1">
    <citation type="submission" date="2019-01" db="EMBL/GenBank/DDBJ databases">
        <title>Nuclear Genome Assembly of the Microalgal Biofuel strain Nannochloropsis salina CCMP1776.</title>
        <authorList>
            <person name="Hovde B."/>
        </authorList>
    </citation>
    <scope>NUCLEOTIDE SEQUENCE [LARGE SCALE GENOMIC DNA]</scope>
    <source>
        <strain evidence="16 17">CCMP1776</strain>
    </source>
</reference>
<evidence type="ECO:0000256" key="1">
    <source>
        <dbReference type="ARBA" id="ARBA00004141"/>
    </source>
</evidence>
<protein>
    <recommendedName>
        <fullName evidence="15">Peptidase M50 domain-containing protein</fullName>
    </recommendedName>
</protein>
<evidence type="ECO:0000256" key="4">
    <source>
        <dbReference type="ARBA" id="ARBA00022528"/>
    </source>
</evidence>
<keyword evidence="10 14" id="KW-1133">Transmembrane helix</keyword>
<keyword evidence="12" id="KW-0175">Coiled coil</keyword>
<dbReference type="GO" id="GO:0006508">
    <property type="term" value="P:proteolysis"/>
    <property type="evidence" value="ECO:0007669"/>
    <property type="project" value="UniProtKB-KW"/>
</dbReference>
<sequence>MRMAASWEQALTQNTTSTLSGEGADFFLLSLIFPSVHHPADQHLEHPNTRHRNSCGTAFMGNVGHVRRAASGPGRGRGHARAWWTAAAATLVMGSTCEIGKAWAFVPAPLRHLHGPQPPSLQRQLAASVKGGRAAWPLTANGAKGGPNCLEMRTTPRIETIRCSSVSGRSRSSRLYAVDVDESKAEDGPPPAVPAPPSPSQTNPMTEADRLQLKSQMFKLQAEKLRLEAEKEQIKMERETLLKKQKKQQDTDRLVEKLRAAQPSTTGAASAEGAAAELKAVVKTYLRTIDADSVSRIRELSAEADTPEQALAYTNLADAVIKAIEELDGRQAKEIREELAFRFKDETPPPSSSNAPFDQFSQVEAAMRNGSNPGMSSIDQLTQEMMRNNTRGFSTIYAINLPQWLPREFMRTLESFEPLLDEDVRALRTEVFKMDTFFVTDVDKTPLAVAYMGTLRKPSEEVFKDVERRLQDLEGGLKDRVQLFLFENPRPQMQEMGGMMGGGGDAENPEVMFMAVSTRVKPLPVGGGQATLSLLSLGATALNCLVYSILTFYSPADIVNKLGEAPLARLDDALPVAAGILGIQLAHDLAHNLMARAKDVKLGVPIYIPSLQVGTFGSVLRFVSFPKRRKDMFDVALAGPLTGLALSFAAFAAGMAMTQGAAPEISAQWPMLPVALFRSSLMLWQVGQALFSADVVSLPLVSQIHVHPLAVIGALGLLTQALQAMPIGRLDGGRASTSVFGRKAATFLSASLVLYQVVSGVVLGNTLQLFWGTVVIIFQNAQEMYARDEISPVDNNRRNLLLLLWAVVAVVLLPGVPWRDAGVFDDFGGFMT</sequence>
<evidence type="ECO:0000256" key="5">
    <source>
        <dbReference type="ARBA" id="ARBA00022640"/>
    </source>
</evidence>
<comment type="subcellular location">
    <subcellularLocation>
        <location evidence="1">Membrane</location>
        <topology evidence="1">Multi-pass membrane protein</topology>
    </subcellularLocation>
    <subcellularLocation>
        <location evidence="2">Plastid</location>
        <location evidence="2">Chloroplast</location>
    </subcellularLocation>
</comment>
<keyword evidence="4" id="KW-0150">Chloroplast</keyword>
<dbReference type="Pfam" id="PF02163">
    <property type="entry name" value="Peptidase_M50"/>
    <property type="match status" value="1"/>
</dbReference>
<dbReference type="Proteomes" id="UP000355283">
    <property type="component" value="Unassembled WGS sequence"/>
</dbReference>
<dbReference type="OrthoDB" id="195057at2759"/>
<feature type="transmembrane region" description="Helical" evidence="14">
    <location>
        <begin position="602"/>
        <end position="623"/>
    </location>
</feature>
<comment type="similarity">
    <text evidence="3">Belongs to the peptidase M50B family.</text>
</comment>
<evidence type="ECO:0000256" key="7">
    <source>
        <dbReference type="ARBA" id="ARBA00022692"/>
    </source>
</evidence>
<dbReference type="CDD" id="cd06160">
    <property type="entry name" value="S2P-M50_like_2"/>
    <property type="match status" value="1"/>
</dbReference>
<evidence type="ECO:0000256" key="12">
    <source>
        <dbReference type="SAM" id="Coils"/>
    </source>
</evidence>
<evidence type="ECO:0000256" key="10">
    <source>
        <dbReference type="ARBA" id="ARBA00022989"/>
    </source>
</evidence>
<keyword evidence="17" id="KW-1185">Reference proteome</keyword>
<keyword evidence="5" id="KW-0934">Plastid</keyword>
<dbReference type="PANTHER" id="PTHR31412:SF0">
    <property type="entry name" value="ZINC METALLOPROTEASE EGY1, CHLOROPLASTIC-RELATED"/>
    <property type="match status" value="1"/>
</dbReference>
<dbReference type="InterPro" id="IPR044838">
    <property type="entry name" value="EGY1-like"/>
</dbReference>
<dbReference type="GO" id="GO:0009507">
    <property type="term" value="C:chloroplast"/>
    <property type="evidence" value="ECO:0007669"/>
    <property type="project" value="UniProtKB-SubCell"/>
</dbReference>
<name>A0A4D9D0L0_9STRA</name>
<dbReference type="GO" id="GO:0008233">
    <property type="term" value="F:peptidase activity"/>
    <property type="evidence" value="ECO:0007669"/>
    <property type="project" value="UniProtKB-KW"/>
</dbReference>
<feature type="transmembrane region" description="Helical" evidence="14">
    <location>
        <begin position="635"/>
        <end position="662"/>
    </location>
</feature>
<comment type="caution">
    <text evidence="16">The sequence shown here is derived from an EMBL/GenBank/DDBJ whole genome shotgun (WGS) entry which is preliminary data.</text>
</comment>
<evidence type="ECO:0000259" key="15">
    <source>
        <dbReference type="Pfam" id="PF02163"/>
    </source>
</evidence>
<feature type="compositionally biased region" description="Pro residues" evidence="13">
    <location>
        <begin position="188"/>
        <end position="199"/>
    </location>
</feature>
<dbReference type="GO" id="GO:0016020">
    <property type="term" value="C:membrane"/>
    <property type="evidence" value="ECO:0007669"/>
    <property type="project" value="UniProtKB-SubCell"/>
</dbReference>
<feature type="coiled-coil region" evidence="12">
    <location>
        <begin position="208"/>
        <end position="247"/>
    </location>
</feature>
<feature type="region of interest" description="Disordered" evidence="13">
    <location>
        <begin position="180"/>
        <end position="205"/>
    </location>
</feature>
<evidence type="ECO:0000256" key="6">
    <source>
        <dbReference type="ARBA" id="ARBA00022670"/>
    </source>
</evidence>
<proteinExistence type="inferred from homology"/>
<evidence type="ECO:0000256" key="11">
    <source>
        <dbReference type="ARBA" id="ARBA00023136"/>
    </source>
</evidence>
<evidence type="ECO:0000256" key="14">
    <source>
        <dbReference type="SAM" id="Phobius"/>
    </source>
</evidence>
<keyword evidence="9" id="KW-0809">Transit peptide</keyword>
<dbReference type="AlphaFoldDB" id="A0A4D9D0L0"/>
<evidence type="ECO:0000256" key="2">
    <source>
        <dbReference type="ARBA" id="ARBA00004229"/>
    </source>
</evidence>
<evidence type="ECO:0000256" key="8">
    <source>
        <dbReference type="ARBA" id="ARBA00022801"/>
    </source>
</evidence>
<dbReference type="PANTHER" id="PTHR31412">
    <property type="entry name" value="ZINC METALLOPROTEASE EGY1"/>
    <property type="match status" value="1"/>
</dbReference>
<keyword evidence="6" id="KW-0645">Protease</keyword>
<feature type="domain" description="Peptidase M50" evidence="15">
    <location>
        <begin position="577"/>
        <end position="747"/>
    </location>
</feature>
<keyword evidence="11 14" id="KW-0472">Membrane</keyword>
<dbReference type="InterPro" id="IPR008915">
    <property type="entry name" value="Peptidase_M50"/>
</dbReference>
<dbReference type="EMBL" id="SDOX01000019">
    <property type="protein sequence ID" value="TFJ84424.1"/>
    <property type="molecule type" value="Genomic_DNA"/>
</dbReference>
<organism evidence="16 17">
    <name type="scientific">Nannochloropsis salina CCMP1776</name>
    <dbReference type="NCBI Taxonomy" id="1027361"/>
    <lineage>
        <taxon>Eukaryota</taxon>
        <taxon>Sar</taxon>
        <taxon>Stramenopiles</taxon>
        <taxon>Ochrophyta</taxon>
        <taxon>Eustigmatophyceae</taxon>
        <taxon>Eustigmatales</taxon>
        <taxon>Monodopsidaceae</taxon>
        <taxon>Microchloropsis</taxon>
        <taxon>Microchloropsis salina</taxon>
    </lineage>
</organism>
<evidence type="ECO:0000256" key="3">
    <source>
        <dbReference type="ARBA" id="ARBA00007931"/>
    </source>
</evidence>
<evidence type="ECO:0000313" key="17">
    <source>
        <dbReference type="Proteomes" id="UP000355283"/>
    </source>
</evidence>
<keyword evidence="8" id="KW-0378">Hydrolase</keyword>
<evidence type="ECO:0000256" key="9">
    <source>
        <dbReference type="ARBA" id="ARBA00022946"/>
    </source>
</evidence>
<evidence type="ECO:0000256" key="13">
    <source>
        <dbReference type="SAM" id="MobiDB-lite"/>
    </source>
</evidence>
<accession>A0A4D9D0L0</accession>
<keyword evidence="7 14" id="KW-0812">Transmembrane</keyword>
<feature type="transmembrane region" description="Helical" evidence="14">
    <location>
        <begin position="799"/>
        <end position="818"/>
    </location>
</feature>
<gene>
    <name evidence="16" type="ORF">NSK_004409</name>
</gene>
<feature type="transmembrane region" description="Helical" evidence="14">
    <location>
        <begin position="747"/>
        <end position="778"/>
    </location>
</feature>